<sequence>MKIGDKLLKELSKKYQPDSMINSRFERYDLAFKTDSEGNPILLFIGTLKPDGQVRGNRFVRNIIRDASGKVLKDHWDHKGRT</sequence>
<dbReference type="Proteomes" id="UP000612680">
    <property type="component" value="Chromosome"/>
</dbReference>
<protein>
    <submittedName>
        <fullName evidence="1">Uncharacterized protein</fullName>
    </submittedName>
</protein>
<organism evidence="1 2">
    <name type="scientific">Dyadobacter sandarakinus</name>
    <dbReference type="NCBI Taxonomy" id="2747268"/>
    <lineage>
        <taxon>Bacteria</taxon>
        <taxon>Pseudomonadati</taxon>
        <taxon>Bacteroidota</taxon>
        <taxon>Cytophagia</taxon>
        <taxon>Cytophagales</taxon>
        <taxon>Spirosomataceae</taxon>
        <taxon>Dyadobacter</taxon>
    </lineage>
</organism>
<dbReference type="RefSeq" id="WP_204660869.1">
    <property type="nucleotide sequence ID" value="NZ_CP056775.1"/>
</dbReference>
<name>A0ABX7I210_9BACT</name>
<proteinExistence type="predicted"/>
<accession>A0ABX7I210</accession>
<reference evidence="1 2" key="1">
    <citation type="submission" date="2020-06" db="EMBL/GenBank/DDBJ databases">
        <title>Dyadobacter sandarakinus sp. nov., isolated from the soil of the Arctic Yellow River Station.</title>
        <authorList>
            <person name="Zhang Y."/>
            <person name="Peng F."/>
        </authorList>
    </citation>
    <scope>NUCLEOTIDE SEQUENCE [LARGE SCALE GENOMIC DNA]</scope>
    <source>
        <strain evidence="1 2">Q3-56</strain>
    </source>
</reference>
<dbReference type="EMBL" id="CP056775">
    <property type="protein sequence ID" value="QRR00109.1"/>
    <property type="molecule type" value="Genomic_DNA"/>
</dbReference>
<gene>
    <name evidence="1" type="ORF">HWI92_03870</name>
</gene>
<evidence type="ECO:0000313" key="1">
    <source>
        <dbReference type="EMBL" id="QRR00109.1"/>
    </source>
</evidence>
<keyword evidence="2" id="KW-1185">Reference proteome</keyword>
<evidence type="ECO:0000313" key="2">
    <source>
        <dbReference type="Proteomes" id="UP000612680"/>
    </source>
</evidence>